<sequence length="399" mass="42369">MGFASYSTPYDWSRVSSFRATAAQHPGGAVDLSIGSPVDSVAPGVQKALADAANARNAYGYPATVGTPDLQRAIHDWFRRDRGVDLEAIGASVVPSVGSKEAVALMASLLHLHEGDVVVQPKVAYPTYAIGTQLAGATVRTVDAIEDTSSWENIEGVKAVWVNSPNNPSGKVLNAFQLHDIVVAARRIGAVVISDECYALLSWKGQSHAMPYLPDPAEDAERAKKGFADICAPSILDPGVCGGDASNLVCLYSLSKQSNMAGYRVAFVAGDLTIVDEMAAIRKQIGLIIPGPVQAAMTYALGDDASVVAQRRKYAARLHALIDGLLDFGYADAEIPQGGLYVWVEAIGSTCWEDMEELAHIGIVPAPGEFYGDPTHLRFSVTASDEAVNRAAHRLRGAY</sequence>
<dbReference type="CDD" id="cd00609">
    <property type="entry name" value="AAT_like"/>
    <property type="match status" value="1"/>
</dbReference>
<organism evidence="6 7">
    <name type="scientific">Pseudoscardovia radai</name>
    <dbReference type="NCBI Taxonomy" id="987066"/>
    <lineage>
        <taxon>Bacteria</taxon>
        <taxon>Bacillati</taxon>
        <taxon>Actinomycetota</taxon>
        <taxon>Actinomycetes</taxon>
        <taxon>Bifidobacteriales</taxon>
        <taxon>Bifidobacteriaceae</taxon>
        <taxon>Pseudoscardovia</taxon>
    </lineage>
</organism>
<evidence type="ECO:0000256" key="4">
    <source>
        <dbReference type="RuleBase" id="RU000481"/>
    </source>
</evidence>
<dbReference type="GO" id="GO:0008483">
    <property type="term" value="F:transaminase activity"/>
    <property type="evidence" value="ECO:0007669"/>
    <property type="project" value="UniProtKB-KW"/>
</dbReference>
<dbReference type="InterPro" id="IPR050881">
    <property type="entry name" value="LL-DAP_aminotransferase"/>
</dbReference>
<dbReference type="InterPro" id="IPR019880">
    <property type="entry name" value="OxyQ"/>
</dbReference>
<dbReference type="InterPro" id="IPR015424">
    <property type="entry name" value="PyrdxlP-dep_Trfase"/>
</dbReference>
<reference evidence="6 7" key="1">
    <citation type="journal article" date="2017" name="BMC Genomics">
        <title>Comparative genomic and phylogenomic analyses of the Bifidobacteriaceae family.</title>
        <authorList>
            <person name="Lugli G.A."/>
            <person name="Milani C."/>
            <person name="Turroni F."/>
            <person name="Duranti S."/>
            <person name="Mancabelli L."/>
            <person name="Mangifesta M."/>
            <person name="Ferrario C."/>
            <person name="Modesto M."/>
            <person name="Mattarelli P."/>
            <person name="Jiri K."/>
            <person name="van Sinderen D."/>
            <person name="Ventura M."/>
        </authorList>
    </citation>
    <scope>NUCLEOTIDE SEQUENCE [LARGE SCALE GENOMIC DNA]</scope>
    <source>
        <strain evidence="6 7">DSM 24742</strain>
    </source>
</reference>
<keyword evidence="2 4" id="KW-0032">Aminotransferase</keyword>
<evidence type="ECO:0000313" key="7">
    <source>
        <dbReference type="Proteomes" id="UP000216725"/>
    </source>
</evidence>
<dbReference type="RefSeq" id="WP_094660066.1">
    <property type="nucleotide sequence ID" value="NZ_MWWR01000003.1"/>
</dbReference>
<evidence type="ECO:0000313" key="6">
    <source>
        <dbReference type="EMBL" id="OZG52525.1"/>
    </source>
</evidence>
<dbReference type="Proteomes" id="UP000216725">
    <property type="component" value="Unassembled WGS sequence"/>
</dbReference>
<dbReference type="PROSITE" id="PS00105">
    <property type="entry name" value="AA_TRANSFER_CLASS_1"/>
    <property type="match status" value="1"/>
</dbReference>
<dbReference type="GO" id="GO:0030170">
    <property type="term" value="F:pyridoxal phosphate binding"/>
    <property type="evidence" value="ECO:0007669"/>
    <property type="project" value="InterPro"/>
</dbReference>
<keyword evidence="3 4" id="KW-0808">Transferase</keyword>
<comment type="cofactor">
    <cofactor evidence="1 4">
        <name>pyridoxal 5'-phosphate</name>
        <dbReference type="ChEBI" id="CHEBI:597326"/>
    </cofactor>
</comment>
<dbReference type="InterPro" id="IPR015421">
    <property type="entry name" value="PyrdxlP-dep_Trfase_major"/>
</dbReference>
<protein>
    <recommendedName>
        <fullName evidence="4">Aminotransferase</fullName>
        <ecNumber evidence="4">2.6.1.-</ecNumber>
    </recommendedName>
</protein>
<evidence type="ECO:0000256" key="1">
    <source>
        <dbReference type="ARBA" id="ARBA00001933"/>
    </source>
</evidence>
<feature type="domain" description="Aminotransferase class I/classII large" evidence="5">
    <location>
        <begin position="30"/>
        <end position="395"/>
    </location>
</feature>
<dbReference type="EMBL" id="MWWR01000003">
    <property type="protein sequence ID" value="OZG52525.1"/>
    <property type="molecule type" value="Genomic_DNA"/>
</dbReference>
<accession>A0A261F0B7</accession>
<proteinExistence type="inferred from homology"/>
<evidence type="ECO:0000256" key="3">
    <source>
        <dbReference type="ARBA" id="ARBA00022679"/>
    </source>
</evidence>
<dbReference type="NCBIfam" id="TIGR03539">
    <property type="entry name" value="DapC_actino"/>
    <property type="match status" value="1"/>
</dbReference>
<evidence type="ECO:0000259" key="5">
    <source>
        <dbReference type="Pfam" id="PF00155"/>
    </source>
</evidence>
<name>A0A261F0B7_9BIFI</name>
<dbReference type="OrthoDB" id="9813612at2"/>
<dbReference type="SUPFAM" id="SSF53383">
    <property type="entry name" value="PLP-dependent transferases"/>
    <property type="match status" value="1"/>
</dbReference>
<dbReference type="AlphaFoldDB" id="A0A261F0B7"/>
<dbReference type="PANTHER" id="PTHR42832">
    <property type="entry name" value="AMINO ACID AMINOTRANSFERASE"/>
    <property type="match status" value="1"/>
</dbReference>
<gene>
    <name evidence="6" type="ORF">PSRA_0257</name>
</gene>
<dbReference type="Gene3D" id="3.40.640.10">
    <property type="entry name" value="Type I PLP-dependent aspartate aminotransferase-like (Major domain)"/>
    <property type="match status" value="1"/>
</dbReference>
<keyword evidence="7" id="KW-1185">Reference proteome</keyword>
<evidence type="ECO:0000256" key="2">
    <source>
        <dbReference type="ARBA" id="ARBA00022576"/>
    </source>
</evidence>
<dbReference type="InterPro" id="IPR004838">
    <property type="entry name" value="NHTrfase_class1_PyrdxlP-BS"/>
</dbReference>
<dbReference type="Pfam" id="PF00155">
    <property type="entry name" value="Aminotran_1_2"/>
    <property type="match status" value="1"/>
</dbReference>
<dbReference type="InterPro" id="IPR004839">
    <property type="entry name" value="Aminotransferase_I/II_large"/>
</dbReference>
<dbReference type="EC" id="2.6.1.-" evidence="4"/>
<dbReference type="PANTHER" id="PTHR42832:SF3">
    <property type="entry name" value="L-GLUTAMINE--4-(METHYLSULFANYL)-2-OXOBUTANOATE AMINOTRANSFERASE"/>
    <property type="match status" value="1"/>
</dbReference>
<comment type="similarity">
    <text evidence="4">Belongs to the class-I pyridoxal-phosphate-dependent aminotransferase family.</text>
</comment>
<comment type="caution">
    <text evidence="6">The sequence shown here is derived from an EMBL/GenBank/DDBJ whole genome shotgun (WGS) entry which is preliminary data.</text>
</comment>